<reference evidence="2 3" key="1">
    <citation type="journal article" date="2014" name="PLoS ONE">
        <title>Genome Sequence of Candidatus Nitrososphaera evergladensis from Group I.1b Enriched from Everglades Soil Reveals Novel Genomic Features of the Ammonia-Oxidizing Archaea.</title>
        <authorList>
            <person name="Zhalnina K.V."/>
            <person name="Dias R."/>
            <person name="Leonard M.T."/>
            <person name="Dorr de Quadros P."/>
            <person name="Camargo F.A."/>
            <person name="Drew J.C."/>
            <person name="Farmerie W.G."/>
            <person name="Daroub S.H."/>
            <person name="Triplett E.W."/>
        </authorList>
    </citation>
    <scope>NUCLEOTIDE SEQUENCE [LARGE SCALE GENOMIC DNA]</scope>
    <source>
        <strain evidence="2 3">SR1</strain>
    </source>
</reference>
<dbReference type="STRING" id="1459636.NTE_01602"/>
<name>A0A075MRE7_9ARCH</name>
<dbReference type="RefSeq" id="WP_148700394.1">
    <property type="nucleotide sequence ID" value="NZ_CP007174.1"/>
</dbReference>
<organism evidence="2 3">
    <name type="scientific">Candidatus Nitrososphaera evergladensis SR1</name>
    <dbReference type="NCBI Taxonomy" id="1459636"/>
    <lineage>
        <taxon>Archaea</taxon>
        <taxon>Nitrososphaerota</taxon>
        <taxon>Nitrososphaeria</taxon>
        <taxon>Nitrososphaerales</taxon>
        <taxon>Nitrososphaeraceae</taxon>
        <taxon>Nitrososphaera</taxon>
    </lineage>
</organism>
<dbReference type="GeneID" id="41597380"/>
<proteinExistence type="predicted"/>
<dbReference type="KEGG" id="nev:NTE_01602"/>
<sequence length="78" mass="9027">MPSITITISEEAYKVLKAAKKENESFSDVILRIFPRGDPRRILAYLQDHRPLDDETAESIRQANKELRRNFKASVPEI</sequence>
<dbReference type="HOGENOM" id="CLU_170073_1_1_2"/>
<keyword evidence="3" id="KW-1185">Reference proteome</keyword>
<evidence type="ECO:0008006" key="4">
    <source>
        <dbReference type="Google" id="ProtNLM"/>
    </source>
</evidence>
<dbReference type="Proteomes" id="UP000028194">
    <property type="component" value="Chromosome"/>
</dbReference>
<evidence type="ECO:0000256" key="1">
    <source>
        <dbReference type="ARBA" id="ARBA00022649"/>
    </source>
</evidence>
<protein>
    <recommendedName>
        <fullName evidence="4">Antitoxin</fullName>
    </recommendedName>
</protein>
<dbReference type="AlphaFoldDB" id="A0A075MRE7"/>
<evidence type="ECO:0000313" key="2">
    <source>
        <dbReference type="EMBL" id="AIF83665.1"/>
    </source>
</evidence>
<dbReference type="Pfam" id="PF02697">
    <property type="entry name" value="VAPB_antitox"/>
    <property type="match status" value="1"/>
</dbReference>
<accession>A0A075MRE7</accession>
<dbReference type="OrthoDB" id="11786at2157"/>
<dbReference type="InterPro" id="IPR003847">
    <property type="entry name" value="Put_antitoxin"/>
</dbReference>
<keyword evidence="1" id="KW-1277">Toxin-antitoxin system</keyword>
<gene>
    <name evidence="2" type="ORF">NTE_01602</name>
</gene>
<dbReference type="eggNOG" id="arCOG08550">
    <property type="taxonomic scope" value="Archaea"/>
</dbReference>
<dbReference type="EMBL" id="CP007174">
    <property type="protein sequence ID" value="AIF83665.1"/>
    <property type="molecule type" value="Genomic_DNA"/>
</dbReference>
<evidence type="ECO:0000313" key="3">
    <source>
        <dbReference type="Proteomes" id="UP000028194"/>
    </source>
</evidence>